<sequence>METEEMEASSNGTLLAVNFFRGEEELSSQMSSFNEAMTQTRELEARATEELREIKQQGPSWLELSGMTVQPDYDLETFANKV</sequence>
<dbReference type="Proteomes" id="UP001488838">
    <property type="component" value="Unassembled WGS sequence"/>
</dbReference>
<organism evidence="1 2">
    <name type="scientific">Myodes glareolus</name>
    <name type="common">Bank vole</name>
    <name type="synonym">Clethrionomys glareolus</name>
    <dbReference type="NCBI Taxonomy" id="447135"/>
    <lineage>
        <taxon>Eukaryota</taxon>
        <taxon>Metazoa</taxon>
        <taxon>Chordata</taxon>
        <taxon>Craniata</taxon>
        <taxon>Vertebrata</taxon>
        <taxon>Euteleostomi</taxon>
        <taxon>Mammalia</taxon>
        <taxon>Eutheria</taxon>
        <taxon>Euarchontoglires</taxon>
        <taxon>Glires</taxon>
        <taxon>Rodentia</taxon>
        <taxon>Myomorpha</taxon>
        <taxon>Muroidea</taxon>
        <taxon>Cricetidae</taxon>
        <taxon>Arvicolinae</taxon>
        <taxon>Myodes</taxon>
    </lineage>
</organism>
<gene>
    <name evidence="1" type="ORF">U0070_016090</name>
</gene>
<name>A0AAW0IAC2_MYOGA</name>
<dbReference type="AlphaFoldDB" id="A0AAW0IAC2"/>
<accession>A0AAW0IAC2</accession>
<evidence type="ECO:0000313" key="2">
    <source>
        <dbReference type="Proteomes" id="UP001488838"/>
    </source>
</evidence>
<protein>
    <submittedName>
        <fullName evidence="1">Uncharacterized protein</fullName>
    </submittedName>
</protein>
<reference evidence="1 2" key="1">
    <citation type="journal article" date="2023" name="bioRxiv">
        <title>Conserved and derived expression patterns and positive selection on dental genes reveal complex evolutionary context of ever-growing rodent molars.</title>
        <authorList>
            <person name="Calamari Z.T."/>
            <person name="Song A."/>
            <person name="Cohen E."/>
            <person name="Akter M."/>
            <person name="Roy R.D."/>
            <person name="Hallikas O."/>
            <person name="Christensen M.M."/>
            <person name="Li P."/>
            <person name="Marangoni P."/>
            <person name="Jernvall J."/>
            <person name="Klein O.D."/>
        </authorList>
    </citation>
    <scope>NUCLEOTIDE SEQUENCE [LARGE SCALE GENOMIC DNA]</scope>
    <source>
        <strain evidence="1">V071</strain>
    </source>
</reference>
<comment type="caution">
    <text evidence="1">The sequence shown here is derived from an EMBL/GenBank/DDBJ whole genome shotgun (WGS) entry which is preliminary data.</text>
</comment>
<evidence type="ECO:0000313" key="1">
    <source>
        <dbReference type="EMBL" id="KAK7811150.1"/>
    </source>
</evidence>
<proteinExistence type="predicted"/>
<dbReference type="EMBL" id="JBBHLL010000181">
    <property type="protein sequence ID" value="KAK7811150.1"/>
    <property type="molecule type" value="Genomic_DNA"/>
</dbReference>
<keyword evidence="2" id="KW-1185">Reference proteome</keyword>